<dbReference type="SUPFAM" id="SSF56601">
    <property type="entry name" value="beta-lactamase/transpeptidase-like"/>
    <property type="match status" value="1"/>
</dbReference>
<gene>
    <name evidence="5" type="ORF">A8C32_02045</name>
</gene>
<dbReference type="STRING" id="1849968.A8C32_02045"/>
<evidence type="ECO:0000256" key="3">
    <source>
        <dbReference type="PROSITE-ProRule" id="PRU00339"/>
    </source>
</evidence>
<dbReference type="InterPro" id="IPR001466">
    <property type="entry name" value="Beta-lactam-related"/>
</dbReference>
<reference evidence="5 6" key="1">
    <citation type="submission" date="2016-05" db="EMBL/GenBank/DDBJ databases">
        <title>Draft Genome Sequence of Algibacter sp. Strain SK-16 Isolated from the Surface Water of Aburatsubo Inlet.</title>
        <authorList>
            <person name="Wong S.-K."/>
            <person name="Yoshizawa S."/>
            <person name="Nakajima Y."/>
            <person name="Ogura Y."/>
            <person name="Tetsuya H."/>
            <person name="Hamasaki K."/>
        </authorList>
    </citation>
    <scope>NUCLEOTIDE SEQUENCE [LARGE SCALE GENOMIC DNA]</scope>
    <source>
        <strain evidence="5 6">SK-16</strain>
    </source>
</reference>
<dbReference type="Pfam" id="PF00144">
    <property type="entry name" value="Beta-lactamase"/>
    <property type="match status" value="1"/>
</dbReference>
<feature type="repeat" description="TPR" evidence="3">
    <location>
        <begin position="378"/>
        <end position="411"/>
    </location>
</feature>
<dbReference type="SMART" id="SM00028">
    <property type="entry name" value="TPR"/>
    <property type="match status" value="2"/>
</dbReference>
<evidence type="ECO:0000259" key="4">
    <source>
        <dbReference type="Pfam" id="PF00144"/>
    </source>
</evidence>
<dbReference type="PANTHER" id="PTHR46825:SF9">
    <property type="entry name" value="BETA-LACTAMASE-RELATED DOMAIN-CONTAINING PROTEIN"/>
    <property type="match status" value="1"/>
</dbReference>
<sequence length="459" mass="51728">MNIGCSQEKSKIANPTQLESKVDALVKQYQDLDIFSGVVLVAEKGEPKYYKAFGMANREENKPNTLTTKFDIGSMNKSFTKTLILQLMEEGKLKVTDKLGVYLKGFPETAATKITILDLLKHRSGYGGYWGRDFNNLPIDQKRIPALVERIKKLPLDFEPGTETQYSNAGYVLLGAIVQEVTGNTYHKEIQERILNPLGMTETYVVDKSEVPDRAIGYLKDMKGNITSNTGFVEVPNPDGGFQSSAGDIVKFYTEYFYGDTLLTKTTKMDEMFFKFNNENRTTGGAIPMAGGFPGANTAYYEVLRDEISIIVFANMDEPVAEQLGSGILVIVRGKEPITPSLPAIQNIYNHYKKYGLQYIEDNFYNLIENFHAEDPKGIILNDIGYDFLQNGEVDEALKFFHLNIKMFPEDANLWDSLGEGYYEKGDYKKSLQYYKKALEMQPGMSSAIDMVAKLELKK</sequence>
<dbReference type="SUPFAM" id="SSF48452">
    <property type="entry name" value="TPR-like"/>
    <property type="match status" value="1"/>
</dbReference>
<proteinExistence type="predicted"/>
<dbReference type="EMBL" id="MDJD01000034">
    <property type="protein sequence ID" value="OEK08677.1"/>
    <property type="molecule type" value="Genomic_DNA"/>
</dbReference>
<dbReference type="InterPro" id="IPR019734">
    <property type="entry name" value="TPR_rpt"/>
</dbReference>
<dbReference type="InterPro" id="IPR011990">
    <property type="entry name" value="TPR-like_helical_dom_sf"/>
</dbReference>
<evidence type="ECO:0000256" key="1">
    <source>
        <dbReference type="ARBA" id="ARBA00022737"/>
    </source>
</evidence>
<evidence type="ECO:0000313" key="6">
    <source>
        <dbReference type="Proteomes" id="UP000095713"/>
    </source>
</evidence>
<keyword evidence="1" id="KW-0677">Repeat</keyword>
<feature type="domain" description="Beta-lactamase-related" evidence="4">
    <location>
        <begin position="22"/>
        <end position="281"/>
    </location>
</feature>
<keyword evidence="2 3" id="KW-0802">TPR repeat</keyword>
<accession>A0A1E5TBH3</accession>
<keyword evidence="6" id="KW-1185">Reference proteome</keyword>
<evidence type="ECO:0000256" key="2">
    <source>
        <dbReference type="ARBA" id="ARBA00022803"/>
    </source>
</evidence>
<dbReference type="InterPro" id="IPR013105">
    <property type="entry name" value="TPR_2"/>
</dbReference>
<dbReference type="Gene3D" id="3.40.710.10">
    <property type="entry name" value="DD-peptidase/beta-lactamase superfamily"/>
    <property type="match status" value="1"/>
</dbReference>
<dbReference type="Gene3D" id="1.25.40.10">
    <property type="entry name" value="Tetratricopeptide repeat domain"/>
    <property type="match status" value="1"/>
</dbReference>
<dbReference type="InterPro" id="IPR012338">
    <property type="entry name" value="Beta-lactam/transpept-like"/>
</dbReference>
<dbReference type="Pfam" id="PF07719">
    <property type="entry name" value="TPR_2"/>
    <property type="match status" value="1"/>
</dbReference>
<dbReference type="AlphaFoldDB" id="A0A1E5TBH3"/>
<dbReference type="PROSITE" id="PS50005">
    <property type="entry name" value="TPR"/>
    <property type="match status" value="2"/>
</dbReference>
<dbReference type="PANTHER" id="PTHR46825">
    <property type="entry name" value="D-ALANYL-D-ALANINE-CARBOXYPEPTIDASE/ENDOPEPTIDASE AMPH"/>
    <property type="match status" value="1"/>
</dbReference>
<evidence type="ECO:0000313" key="5">
    <source>
        <dbReference type="EMBL" id="OEK08677.1"/>
    </source>
</evidence>
<dbReference type="InterPro" id="IPR050491">
    <property type="entry name" value="AmpC-like"/>
</dbReference>
<dbReference type="Proteomes" id="UP000095713">
    <property type="component" value="Unassembled WGS sequence"/>
</dbReference>
<organism evidence="5 6">
    <name type="scientific">Flavivirga aquatica</name>
    <dbReference type="NCBI Taxonomy" id="1849968"/>
    <lineage>
        <taxon>Bacteria</taxon>
        <taxon>Pseudomonadati</taxon>
        <taxon>Bacteroidota</taxon>
        <taxon>Flavobacteriia</taxon>
        <taxon>Flavobacteriales</taxon>
        <taxon>Flavobacteriaceae</taxon>
        <taxon>Flavivirga</taxon>
    </lineage>
</organism>
<dbReference type="PROSITE" id="PS50293">
    <property type="entry name" value="TPR_REGION"/>
    <property type="match status" value="1"/>
</dbReference>
<protein>
    <recommendedName>
        <fullName evidence="4">Beta-lactamase-related domain-containing protein</fullName>
    </recommendedName>
</protein>
<feature type="repeat" description="TPR" evidence="3">
    <location>
        <begin position="412"/>
        <end position="445"/>
    </location>
</feature>
<name>A0A1E5TBH3_9FLAO</name>
<comment type="caution">
    <text evidence="5">The sequence shown here is derived from an EMBL/GenBank/DDBJ whole genome shotgun (WGS) entry which is preliminary data.</text>
</comment>